<evidence type="ECO:0000256" key="3">
    <source>
        <dbReference type="SAM" id="MobiDB-lite"/>
    </source>
</evidence>
<dbReference type="AlphaFoldDB" id="A0A9Q8Z3E8"/>
<dbReference type="GO" id="GO:0004298">
    <property type="term" value="F:threonine-type endopeptidase activity"/>
    <property type="evidence" value="ECO:0007669"/>
    <property type="project" value="InterPro"/>
</dbReference>
<dbReference type="FunFam" id="3.60.20.30:FF:000007">
    <property type="entry name" value="Similar to threonine aspartase"/>
    <property type="match status" value="1"/>
</dbReference>
<feature type="compositionally biased region" description="Pro residues" evidence="3">
    <location>
        <begin position="395"/>
        <end position="406"/>
    </location>
</feature>
<gene>
    <name evidence="4" type="ORF">yc1106_01694</name>
</gene>
<feature type="compositionally biased region" description="Polar residues" evidence="3">
    <location>
        <begin position="362"/>
        <end position="372"/>
    </location>
</feature>
<dbReference type="InterPro" id="IPR029055">
    <property type="entry name" value="Ntn_hydrolases_N"/>
</dbReference>
<dbReference type="EMBL" id="CP089274">
    <property type="protein sequence ID" value="USP74420.1"/>
    <property type="molecule type" value="Genomic_DNA"/>
</dbReference>
<dbReference type="InterPro" id="IPR037464">
    <property type="entry name" value="Taspase1"/>
</dbReference>
<feature type="region of interest" description="Disordered" evidence="3">
    <location>
        <begin position="574"/>
        <end position="607"/>
    </location>
</feature>
<dbReference type="OrthoDB" id="77601at2759"/>
<evidence type="ECO:0000313" key="4">
    <source>
        <dbReference type="EMBL" id="USP74420.1"/>
    </source>
</evidence>
<protein>
    <recommendedName>
        <fullName evidence="6">N-terminal nucleophile aminohydrolase</fullName>
    </recommendedName>
</protein>
<dbReference type="SUPFAM" id="SSF56235">
    <property type="entry name" value="N-terminal nucleophile aminohydrolases (Ntn hydrolases)"/>
    <property type="match status" value="1"/>
</dbReference>
<name>A0A9Q8Z3E8_CURCL</name>
<evidence type="ECO:0008006" key="6">
    <source>
        <dbReference type="Google" id="ProtNLM"/>
    </source>
</evidence>
<dbReference type="CDD" id="cd04514">
    <property type="entry name" value="Taspase1_like"/>
    <property type="match status" value="2"/>
</dbReference>
<dbReference type="PANTHER" id="PTHR10188:SF8">
    <property type="entry name" value="THREONINE ASPARTASE 1"/>
    <property type="match status" value="1"/>
</dbReference>
<dbReference type="Gene3D" id="3.60.20.30">
    <property type="entry name" value="(Glycosyl)asparaginase"/>
    <property type="match status" value="1"/>
</dbReference>
<feature type="site" description="Cleavage; by autolysis" evidence="2">
    <location>
        <begin position="415"/>
        <end position="416"/>
    </location>
</feature>
<accession>A0A9Q8Z3E8</accession>
<feature type="region of interest" description="Disordered" evidence="3">
    <location>
        <begin position="257"/>
        <end position="283"/>
    </location>
</feature>
<feature type="active site" description="Nucleophile" evidence="1">
    <location>
        <position position="416"/>
    </location>
</feature>
<dbReference type="GO" id="GO:0051604">
    <property type="term" value="P:protein maturation"/>
    <property type="evidence" value="ECO:0007669"/>
    <property type="project" value="TreeGrafter"/>
</dbReference>
<dbReference type="InterPro" id="IPR000246">
    <property type="entry name" value="Peptidase_T2"/>
</dbReference>
<feature type="compositionally biased region" description="Basic residues" evidence="3">
    <location>
        <begin position="597"/>
        <end position="607"/>
    </location>
</feature>
<dbReference type="Pfam" id="PF01112">
    <property type="entry name" value="Asparaginase_2"/>
    <property type="match status" value="2"/>
</dbReference>
<proteinExistence type="predicted"/>
<dbReference type="VEuPathDB" id="FungiDB:yc1106_01694"/>
<evidence type="ECO:0000313" key="5">
    <source>
        <dbReference type="Proteomes" id="UP001056012"/>
    </source>
</evidence>
<dbReference type="GO" id="GO:0005737">
    <property type="term" value="C:cytoplasm"/>
    <property type="evidence" value="ECO:0007669"/>
    <property type="project" value="TreeGrafter"/>
</dbReference>
<feature type="compositionally biased region" description="Low complexity" evidence="3">
    <location>
        <begin position="266"/>
        <end position="280"/>
    </location>
</feature>
<sequence>MSVSTHQFAPVDGVPHVDTQVRKATRGPPNDDMCCIYVHAGAGYHSYQNERIHLEACNDAAQIAMLVLKNGGSALDAVEMAVKTLEDREITNAGYGSNLAMDGVVECDASIVDHYGRSGAVGAVAQIKNPISLARMVHSYTMSSLTLRRVPPNLLVSQGATDFAIEMGMPILPHDALISPAARDRWMRWRSDLRSAERRSRKSGVHPSCWKIRERLESEEERVRQQMREQHTQRLLAACSSFPESHSLPLSDDSMYEQAENDRSDSLSLSKRSSSSCISDDQMDAPELSEQGSFIDNPSRNAFINSTQTIPTLKQFRDPQSTPDVFHDSIMENRPQEETHAAFSRQAWADGSSDDSDSDSSAQTAKIDSFGTSHGKMTEAGVLETADTKATESMPAPPMPLGPGPQEPEEDHITDTVGAIAIDSWGNIACGASSGGIGMKYRGRVGPAALVGVGTAVIPVDSNDPDQTCVATVTSGTGEHMATTMAATISAERLFQSVKKGHGGEYVEVTEDEALKAMIENEFMGHPSVKHSKSVGAIGILGIKKTRAGVLLYYGHNTDSFAMASMSASDDRPACSMSRSAGNGKVAQGGRMMSVGRNKRSKTVSRR</sequence>
<evidence type="ECO:0000256" key="1">
    <source>
        <dbReference type="PIRSR" id="PIRSR600246-1"/>
    </source>
</evidence>
<dbReference type="PANTHER" id="PTHR10188">
    <property type="entry name" value="L-ASPARAGINASE"/>
    <property type="match status" value="1"/>
</dbReference>
<keyword evidence="5" id="KW-1185">Reference proteome</keyword>
<evidence type="ECO:0000256" key="2">
    <source>
        <dbReference type="PIRSR" id="PIRSR600246-3"/>
    </source>
</evidence>
<feature type="region of interest" description="Disordered" evidence="3">
    <location>
        <begin position="337"/>
        <end position="409"/>
    </location>
</feature>
<dbReference type="Proteomes" id="UP001056012">
    <property type="component" value="Chromosome 1"/>
</dbReference>
<organism evidence="4 5">
    <name type="scientific">Curvularia clavata</name>
    <dbReference type="NCBI Taxonomy" id="95742"/>
    <lineage>
        <taxon>Eukaryota</taxon>
        <taxon>Fungi</taxon>
        <taxon>Dikarya</taxon>
        <taxon>Ascomycota</taxon>
        <taxon>Pezizomycotina</taxon>
        <taxon>Dothideomycetes</taxon>
        <taxon>Pleosporomycetidae</taxon>
        <taxon>Pleosporales</taxon>
        <taxon>Pleosporineae</taxon>
        <taxon>Pleosporaceae</taxon>
        <taxon>Curvularia</taxon>
    </lineage>
</organism>
<reference evidence="4" key="1">
    <citation type="submission" date="2021-12" db="EMBL/GenBank/DDBJ databases">
        <title>Curvularia clavata genome.</title>
        <authorList>
            <person name="Cao Y."/>
        </authorList>
    </citation>
    <scope>NUCLEOTIDE SEQUENCE</scope>
    <source>
        <strain evidence="4">Yc1106</strain>
    </source>
</reference>